<accession>A0A395NWH9</accession>
<dbReference type="Proteomes" id="UP000266272">
    <property type="component" value="Unassembled WGS sequence"/>
</dbReference>
<dbReference type="OrthoDB" id="4887702at2759"/>
<proteinExistence type="predicted"/>
<keyword evidence="3" id="KW-1185">Reference proteome</keyword>
<dbReference type="EMBL" id="PXOA01000113">
    <property type="protein sequence ID" value="RFU80353.1"/>
    <property type="molecule type" value="Genomic_DNA"/>
</dbReference>
<comment type="caution">
    <text evidence="2">The sequence shown here is derived from an EMBL/GenBank/DDBJ whole genome shotgun (WGS) entry which is preliminary data.</text>
</comment>
<gene>
    <name evidence="2" type="ORF">TARUN_1819</name>
</gene>
<dbReference type="AlphaFoldDB" id="A0A395NWH9"/>
<evidence type="ECO:0000313" key="2">
    <source>
        <dbReference type="EMBL" id="RFU80353.1"/>
    </source>
</evidence>
<protein>
    <submittedName>
        <fullName evidence="2">Uncharacterized protein</fullName>
    </submittedName>
</protein>
<sequence length="377" mass="42266">MVAQFSKSYTTKVWNDTADHPRHHTDPAIIICTIQQSGALVENYNKGMAAGGLFVALLGVAACAGPPAAGMVVGIGGLVLAGQSVYDNFYEDANKSRTRVLYLGDAVTRSANDRDDNEIILLRAYMTEGVDTTGAKRPMIKVTRYFLPKATAGYQYSVTDILDDKTTVVEDQFGFYFREPHVILPRLYISIRGMRPTGTAKGSEDPPEELPKPSSGLWYDPTGKFKKFYVRKERDKTTGRWGDVFDSFEHSKDVRDIVTIVEGIPTWLSSSIRITNLPDERKTPVLVMGGWTSSAVKDKIGHYQNETEVLKLIRNQRGSPFGYRWDLTNPVKDSNDVYPIDWYNKGSITKSMGSYIFFVIKDTDWTYTTTIVKKKTT</sequence>
<feature type="region of interest" description="Disordered" evidence="1">
    <location>
        <begin position="197"/>
        <end position="216"/>
    </location>
</feature>
<name>A0A395NWH9_TRIAR</name>
<organism evidence="2 3">
    <name type="scientific">Trichoderma arundinaceum</name>
    <dbReference type="NCBI Taxonomy" id="490622"/>
    <lineage>
        <taxon>Eukaryota</taxon>
        <taxon>Fungi</taxon>
        <taxon>Dikarya</taxon>
        <taxon>Ascomycota</taxon>
        <taxon>Pezizomycotina</taxon>
        <taxon>Sordariomycetes</taxon>
        <taxon>Hypocreomycetidae</taxon>
        <taxon>Hypocreales</taxon>
        <taxon>Hypocreaceae</taxon>
        <taxon>Trichoderma</taxon>
    </lineage>
</organism>
<evidence type="ECO:0000256" key="1">
    <source>
        <dbReference type="SAM" id="MobiDB-lite"/>
    </source>
</evidence>
<reference evidence="2 3" key="1">
    <citation type="journal article" date="2018" name="PLoS Pathog.">
        <title>Evolution of structural diversity of trichothecenes, a family of toxins produced by plant pathogenic and entomopathogenic fungi.</title>
        <authorList>
            <person name="Proctor R.H."/>
            <person name="McCormick S.P."/>
            <person name="Kim H.S."/>
            <person name="Cardoza R.E."/>
            <person name="Stanley A.M."/>
            <person name="Lindo L."/>
            <person name="Kelly A."/>
            <person name="Brown D.W."/>
            <person name="Lee T."/>
            <person name="Vaughan M.M."/>
            <person name="Alexander N.J."/>
            <person name="Busman M."/>
            <person name="Gutierrez S."/>
        </authorList>
    </citation>
    <scope>NUCLEOTIDE SEQUENCE [LARGE SCALE GENOMIC DNA]</scope>
    <source>
        <strain evidence="2 3">IBT 40837</strain>
    </source>
</reference>
<evidence type="ECO:0000313" key="3">
    <source>
        <dbReference type="Proteomes" id="UP000266272"/>
    </source>
</evidence>